<dbReference type="GO" id="GO:0005581">
    <property type="term" value="C:collagen trimer"/>
    <property type="evidence" value="ECO:0007669"/>
    <property type="project" value="UniProtKB-KW"/>
</dbReference>
<dbReference type="EMBL" id="KZ349652">
    <property type="protein sequence ID" value="PIO64705.1"/>
    <property type="molecule type" value="Genomic_DNA"/>
</dbReference>
<organism evidence="5 6">
    <name type="scientific">Teladorsagia circumcincta</name>
    <name type="common">Brown stomach worm</name>
    <name type="synonym">Ostertagia circumcincta</name>
    <dbReference type="NCBI Taxonomy" id="45464"/>
    <lineage>
        <taxon>Eukaryota</taxon>
        <taxon>Metazoa</taxon>
        <taxon>Ecdysozoa</taxon>
        <taxon>Nematoda</taxon>
        <taxon>Chromadorea</taxon>
        <taxon>Rhabditida</taxon>
        <taxon>Rhabditina</taxon>
        <taxon>Rhabditomorpha</taxon>
        <taxon>Strongyloidea</taxon>
        <taxon>Trichostrongylidae</taxon>
        <taxon>Teladorsagia</taxon>
    </lineage>
</organism>
<keyword evidence="5" id="KW-0176">Collagen</keyword>
<feature type="region of interest" description="Disordered" evidence="2">
    <location>
        <begin position="99"/>
        <end position="179"/>
    </location>
</feature>
<evidence type="ECO:0000256" key="3">
    <source>
        <dbReference type="SAM" id="Phobius"/>
    </source>
</evidence>
<sequence>MFEEKLIVGVASACSTLTIVACLIVVPSLYNTINEIHDEVLETVSVFRVETDSAWTKMMDFQVTVAPPSKPRENPFGSIFRTKRQAGLPSYCQCQPRQATCPPGPPGPPGRPGAPGPAGAIGAPGNAGGPGRAGSPGRAGGPGPAGQPGGRGQPGTNGQPGRRGNPAGPGGDAAYCPCPPRYAASARARKVRA</sequence>
<dbReference type="InterPro" id="IPR008160">
    <property type="entry name" value="Collagen"/>
</dbReference>
<feature type="domain" description="Nematode cuticle collagen N-terminal" evidence="4">
    <location>
        <begin position="8"/>
        <end position="58"/>
    </location>
</feature>
<protein>
    <submittedName>
        <fullName evidence="5">Nematode cuticle collagen domain protein</fullName>
    </submittedName>
</protein>
<dbReference type="Pfam" id="PF01391">
    <property type="entry name" value="Collagen"/>
    <property type="match status" value="1"/>
</dbReference>
<evidence type="ECO:0000313" key="6">
    <source>
        <dbReference type="Proteomes" id="UP000230423"/>
    </source>
</evidence>
<keyword evidence="6" id="KW-1185">Reference proteome</keyword>
<dbReference type="PANTHER" id="PTHR24637">
    <property type="entry name" value="COLLAGEN"/>
    <property type="match status" value="1"/>
</dbReference>
<keyword evidence="1" id="KW-0677">Repeat</keyword>
<gene>
    <name evidence="5" type="ORF">TELCIR_13656</name>
</gene>
<dbReference type="Proteomes" id="UP000230423">
    <property type="component" value="Unassembled WGS sequence"/>
</dbReference>
<reference evidence="5 6" key="1">
    <citation type="submission" date="2015-09" db="EMBL/GenBank/DDBJ databases">
        <title>Draft genome of the parasitic nematode Teladorsagia circumcincta isolate WARC Sus (inbred).</title>
        <authorList>
            <person name="Mitreva M."/>
        </authorList>
    </citation>
    <scope>NUCLEOTIDE SEQUENCE [LARGE SCALE GENOMIC DNA]</scope>
    <source>
        <strain evidence="5 6">S</strain>
    </source>
</reference>
<keyword evidence="3" id="KW-1133">Transmembrane helix</keyword>
<proteinExistence type="predicted"/>
<evidence type="ECO:0000313" key="5">
    <source>
        <dbReference type="EMBL" id="PIO64705.1"/>
    </source>
</evidence>
<feature type="transmembrane region" description="Helical" evidence="3">
    <location>
        <begin position="6"/>
        <end position="26"/>
    </location>
</feature>
<dbReference type="SMART" id="SM01088">
    <property type="entry name" value="Col_cuticle_N"/>
    <property type="match status" value="1"/>
</dbReference>
<feature type="compositionally biased region" description="Low complexity" evidence="2">
    <location>
        <begin position="156"/>
        <end position="179"/>
    </location>
</feature>
<name>A0A2G9U3E2_TELCI</name>
<accession>A0A2G9U3E2</accession>
<dbReference type="AlphaFoldDB" id="A0A2G9U3E2"/>
<dbReference type="PROSITE" id="PS51257">
    <property type="entry name" value="PROKAR_LIPOPROTEIN"/>
    <property type="match status" value="1"/>
</dbReference>
<dbReference type="PANTHER" id="PTHR24637:SF194">
    <property type="entry name" value="CUTICLE COLLAGEN 10-RELATED"/>
    <property type="match status" value="1"/>
</dbReference>
<evidence type="ECO:0000259" key="4">
    <source>
        <dbReference type="SMART" id="SM01088"/>
    </source>
</evidence>
<feature type="compositionally biased region" description="Gly residues" evidence="2">
    <location>
        <begin position="125"/>
        <end position="155"/>
    </location>
</feature>
<dbReference type="GO" id="GO:0042302">
    <property type="term" value="F:structural constituent of cuticle"/>
    <property type="evidence" value="ECO:0007669"/>
    <property type="project" value="InterPro"/>
</dbReference>
<evidence type="ECO:0000256" key="2">
    <source>
        <dbReference type="SAM" id="MobiDB-lite"/>
    </source>
</evidence>
<keyword evidence="3" id="KW-0472">Membrane</keyword>
<dbReference type="InterPro" id="IPR002486">
    <property type="entry name" value="Col_cuticle_N"/>
</dbReference>
<dbReference type="OrthoDB" id="5875171at2759"/>
<feature type="compositionally biased region" description="Pro residues" evidence="2">
    <location>
        <begin position="102"/>
        <end position="115"/>
    </location>
</feature>
<evidence type="ECO:0000256" key="1">
    <source>
        <dbReference type="ARBA" id="ARBA00022737"/>
    </source>
</evidence>
<dbReference type="Pfam" id="PF01484">
    <property type="entry name" value="Col_cuticle_N"/>
    <property type="match status" value="1"/>
</dbReference>
<keyword evidence="3" id="KW-0812">Transmembrane</keyword>